<dbReference type="GeneID" id="18935853"/>
<dbReference type="GO" id="GO:0004674">
    <property type="term" value="F:protein serine/threonine kinase activity"/>
    <property type="evidence" value="ECO:0007669"/>
    <property type="project" value="UniProtKB-KW"/>
</dbReference>
<feature type="compositionally biased region" description="Polar residues" evidence="4">
    <location>
        <begin position="55"/>
        <end position="64"/>
    </location>
</feature>
<evidence type="ECO:0000313" key="7">
    <source>
        <dbReference type="Proteomes" id="UP000001072"/>
    </source>
</evidence>
<keyword evidence="2" id="KW-0808">Transferase</keyword>
<dbReference type="SUPFAM" id="SSF56112">
    <property type="entry name" value="Protein kinase-like (PK-like)"/>
    <property type="match status" value="1"/>
</dbReference>
<feature type="region of interest" description="Disordered" evidence="4">
    <location>
        <begin position="31"/>
        <end position="129"/>
    </location>
</feature>
<dbReference type="InterPro" id="IPR004166">
    <property type="entry name" value="a-kinase_dom"/>
</dbReference>
<keyword evidence="1" id="KW-0723">Serine/threonine-protein kinase</keyword>
<evidence type="ECO:0000256" key="2">
    <source>
        <dbReference type="ARBA" id="ARBA00022679"/>
    </source>
</evidence>
<keyword evidence="3" id="KW-0418">Kinase</keyword>
<proteinExistence type="predicted"/>
<dbReference type="KEGG" id="mlr:MELLADRAFT_91295"/>
<accession>F4RYI5</accession>
<keyword evidence="7" id="KW-1185">Reference proteome</keyword>
<dbReference type="EMBL" id="GL883130">
    <property type="protein sequence ID" value="EGG02572.1"/>
    <property type="molecule type" value="Genomic_DNA"/>
</dbReference>
<feature type="compositionally biased region" description="Low complexity" evidence="4">
    <location>
        <begin position="33"/>
        <end position="51"/>
    </location>
</feature>
<dbReference type="OrthoDB" id="2923034at2759"/>
<dbReference type="GO" id="GO:0005524">
    <property type="term" value="F:ATP binding"/>
    <property type="evidence" value="ECO:0007669"/>
    <property type="project" value="InterPro"/>
</dbReference>
<evidence type="ECO:0000259" key="5">
    <source>
        <dbReference type="PROSITE" id="PS51158"/>
    </source>
</evidence>
<sequence length="591" mass="65720">MNSHTCSACHLQAPSFRGLCNSCLDIRLGGGSSSPTQPTSASSSSTGSGSPHLLNFNQNHSFPASTHPGPHLPTPQYAYPNAPQPNPALNAFNTQAFKQAAATSKRGRTVPSGTISSRPRGRHNSNTPAYDASSPVITVLCGFETFKASKWAKQRLLSVSRTIDVYQPDAYEDLRLDLWNHFLDVFVPNDIIDRLDPSGFAFTTLGSQDGSLTNNDLQWWFSQNGSINLIYDHSRHEHSLNQKKTDPLKLLAHVTPVPEATSKHPKIGRCNASLSLLYTTADGTVQGVERYGRSTEPSLVYTLRALDWISGLQWTVEDNGNTIDSDFAAYRWNSDIEKTGRTHYVRSIEIWHPDGPMKFISKTAIANHFTLWTAAATNTTRLYTAVQILLQEFVKYAKSIPGLSSHTEMYETINNLRLVEHTIISSETQNEDDEFIRYPDTSEDNESNIDSGGPKDVMFVEEALNTPLDAFSHWTYQESKGQRFVTELRGSGHVVTNPQIHDLNPARNGRAAAVALMTDQHQCRLGCQLLQLPKMVRIHVQPPQVDLIWQHAQKLPNGDKINHGHVDLPTYLSQLVRPVARKPPTPAQILF</sequence>
<evidence type="ECO:0000256" key="1">
    <source>
        <dbReference type="ARBA" id="ARBA00022527"/>
    </source>
</evidence>
<dbReference type="RefSeq" id="XP_007414261.1">
    <property type="nucleotide sequence ID" value="XM_007414199.1"/>
</dbReference>
<feature type="domain" description="Alpha-type protein kinase" evidence="5">
    <location>
        <begin position="306"/>
        <end position="535"/>
    </location>
</feature>
<dbReference type="Proteomes" id="UP000001072">
    <property type="component" value="Unassembled WGS sequence"/>
</dbReference>
<reference evidence="7" key="1">
    <citation type="journal article" date="2011" name="Proc. Natl. Acad. Sci. U.S.A.">
        <title>Obligate biotrophy features unraveled by the genomic analysis of rust fungi.</title>
        <authorList>
            <person name="Duplessis S."/>
            <person name="Cuomo C.A."/>
            <person name="Lin Y.-C."/>
            <person name="Aerts A."/>
            <person name="Tisserant E."/>
            <person name="Veneault-Fourrey C."/>
            <person name="Joly D.L."/>
            <person name="Hacquard S."/>
            <person name="Amselem J."/>
            <person name="Cantarel B.L."/>
            <person name="Chiu R."/>
            <person name="Coutinho P.M."/>
            <person name="Feau N."/>
            <person name="Field M."/>
            <person name="Frey P."/>
            <person name="Gelhaye E."/>
            <person name="Goldberg J."/>
            <person name="Grabherr M.G."/>
            <person name="Kodira C.D."/>
            <person name="Kohler A."/>
            <person name="Kuees U."/>
            <person name="Lindquist E.A."/>
            <person name="Lucas S.M."/>
            <person name="Mago R."/>
            <person name="Mauceli E."/>
            <person name="Morin E."/>
            <person name="Murat C."/>
            <person name="Pangilinan J.L."/>
            <person name="Park R."/>
            <person name="Pearson M."/>
            <person name="Quesneville H."/>
            <person name="Rouhier N."/>
            <person name="Sakthikumar S."/>
            <person name="Salamov A.A."/>
            <person name="Schmutz J."/>
            <person name="Selles B."/>
            <person name="Shapiro H."/>
            <person name="Tanguay P."/>
            <person name="Tuskan G.A."/>
            <person name="Henrissat B."/>
            <person name="Van de Peer Y."/>
            <person name="Rouze P."/>
            <person name="Ellis J.G."/>
            <person name="Dodds P.N."/>
            <person name="Schein J.E."/>
            <person name="Zhong S."/>
            <person name="Hamelin R.C."/>
            <person name="Grigoriev I.V."/>
            <person name="Szabo L.J."/>
            <person name="Martin F."/>
        </authorList>
    </citation>
    <scope>NUCLEOTIDE SEQUENCE [LARGE SCALE GENOMIC DNA]</scope>
    <source>
        <strain evidence="7">98AG31 / pathotype 3-4-7</strain>
    </source>
</reference>
<dbReference type="HOGENOM" id="CLU_470966_0_0_1"/>
<evidence type="ECO:0000313" key="6">
    <source>
        <dbReference type="EMBL" id="EGG02572.1"/>
    </source>
</evidence>
<dbReference type="Pfam" id="PF02816">
    <property type="entry name" value="Alpha_kinase"/>
    <property type="match status" value="1"/>
</dbReference>
<gene>
    <name evidence="6" type="ORF">MELLADRAFT_91295</name>
</gene>
<evidence type="ECO:0000256" key="3">
    <source>
        <dbReference type="ARBA" id="ARBA00022777"/>
    </source>
</evidence>
<dbReference type="AlphaFoldDB" id="F4RYI5"/>
<name>F4RYI5_MELLP</name>
<dbReference type="PROSITE" id="PS51158">
    <property type="entry name" value="ALPHA_KINASE"/>
    <property type="match status" value="1"/>
</dbReference>
<dbReference type="Gene3D" id="3.20.200.10">
    <property type="entry name" value="MHCK/EF2 kinase"/>
    <property type="match status" value="1"/>
</dbReference>
<protein>
    <recommendedName>
        <fullName evidence="5">Alpha-type protein kinase domain-containing protein</fullName>
    </recommendedName>
</protein>
<dbReference type="InterPro" id="IPR011009">
    <property type="entry name" value="Kinase-like_dom_sf"/>
</dbReference>
<dbReference type="VEuPathDB" id="FungiDB:MELLADRAFT_91295"/>
<dbReference type="InParanoid" id="F4RYI5"/>
<evidence type="ECO:0000256" key="4">
    <source>
        <dbReference type="SAM" id="MobiDB-lite"/>
    </source>
</evidence>
<organism evidence="7">
    <name type="scientific">Melampsora larici-populina (strain 98AG31 / pathotype 3-4-7)</name>
    <name type="common">Poplar leaf rust fungus</name>
    <dbReference type="NCBI Taxonomy" id="747676"/>
    <lineage>
        <taxon>Eukaryota</taxon>
        <taxon>Fungi</taxon>
        <taxon>Dikarya</taxon>
        <taxon>Basidiomycota</taxon>
        <taxon>Pucciniomycotina</taxon>
        <taxon>Pucciniomycetes</taxon>
        <taxon>Pucciniales</taxon>
        <taxon>Melampsoraceae</taxon>
        <taxon>Melampsora</taxon>
    </lineage>
</organism>